<name>A0ABR4C612_9HELO</name>
<accession>A0ABR4C612</accession>
<evidence type="ECO:0000313" key="1">
    <source>
        <dbReference type="EMBL" id="KAL2065368.1"/>
    </source>
</evidence>
<organism evidence="1 2">
    <name type="scientific">Oculimacula yallundae</name>
    <dbReference type="NCBI Taxonomy" id="86028"/>
    <lineage>
        <taxon>Eukaryota</taxon>
        <taxon>Fungi</taxon>
        <taxon>Dikarya</taxon>
        <taxon>Ascomycota</taxon>
        <taxon>Pezizomycotina</taxon>
        <taxon>Leotiomycetes</taxon>
        <taxon>Helotiales</taxon>
        <taxon>Ploettnerulaceae</taxon>
        <taxon>Oculimacula</taxon>
    </lineage>
</organism>
<proteinExistence type="predicted"/>
<protein>
    <submittedName>
        <fullName evidence="1">Uncharacterized protein</fullName>
    </submittedName>
</protein>
<reference evidence="1 2" key="1">
    <citation type="journal article" date="2024" name="Commun. Biol.">
        <title>Comparative genomic analysis of thermophilic fungi reveals convergent evolutionary adaptations and gene losses.</title>
        <authorList>
            <person name="Steindorff A.S."/>
            <person name="Aguilar-Pontes M.V."/>
            <person name="Robinson A.J."/>
            <person name="Andreopoulos B."/>
            <person name="LaButti K."/>
            <person name="Kuo A."/>
            <person name="Mondo S."/>
            <person name="Riley R."/>
            <person name="Otillar R."/>
            <person name="Haridas S."/>
            <person name="Lipzen A."/>
            <person name="Grimwood J."/>
            <person name="Schmutz J."/>
            <person name="Clum A."/>
            <person name="Reid I.D."/>
            <person name="Moisan M.C."/>
            <person name="Butler G."/>
            <person name="Nguyen T.T.M."/>
            <person name="Dewar K."/>
            <person name="Conant G."/>
            <person name="Drula E."/>
            <person name="Henrissat B."/>
            <person name="Hansel C."/>
            <person name="Singer S."/>
            <person name="Hutchinson M.I."/>
            <person name="de Vries R.P."/>
            <person name="Natvig D.O."/>
            <person name="Powell A.J."/>
            <person name="Tsang A."/>
            <person name="Grigoriev I.V."/>
        </authorList>
    </citation>
    <scope>NUCLEOTIDE SEQUENCE [LARGE SCALE GENOMIC DNA]</scope>
    <source>
        <strain evidence="1 2">CBS 494.80</strain>
    </source>
</reference>
<sequence length="179" mass="19360">MNLIPSYKARIGADPKPVKNFGGANGFSRNAAKSGVKTASPYAVHNAAVLNTPPTTSKSPLDARAPDSWFFSAESQAVANVRPAIIPHKLTSGTTRSRSATSFEETMATWEKWRDMDFALSSWAADEGAIVATVDILRSFGPQSVDKWLWICPPCSYQDQEKSNIVTRPVAMIVGVPCT</sequence>
<dbReference type="EMBL" id="JAZHXI010000012">
    <property type="protein sequence ID" value="KAL2065368.1"/>
    <property type="molecule type" value="Genomic_DNA"/>
</dbReference>
<dbReference type="Proteomes" id="UP001595075">
    <property type="component" value="Unassembled WGS sequence"/>
</dbReference>
<evidence type="ECO:0000313" key="2">
    <source>
        <dbReference type="Proteomes" id="UP001595075"/>
    </source>
</evidence>
<comment type="caution">
    <text evidence="1">The sequence shown here is derived from an EMBL/GenBank/DDBJ whole genome shotgun (WGS) entry which is preliminary data.</text>
</comment>
<keyword evidence="2" id="KW-1185">Reference proteome</keyword>
<gene>
    <name evidence="1" type="ORF">VTL71DRAFT_3038</name>
</gene>